<keyword evidence="2" id="KW-0964">Secreted</keyword>
<dbReference type="Pfam" id="PF00431">
    <property type="entry name" value="CUB"/>
    <property type="match status" value="1"/>
</dbReference>
<feature type="domain" description="CUB" evidence="9">
    <location>
        <begin position="41"/>
        <end position="145"/>
    </location>
</feature>
<dbReference type="CDD" id="cd00041">
    <property type="entry name" value="CUB"/>
    <property type="match status" value="1"/>
</dbReference>
<dbReference type="AlphaFoldDB" id="A0A833WAQ6"/>
<dbReference type="PROSITE" id="PS00134">
    <property type="entry name" value="TRYPSIN_HIS"/>
    <property type="match status" value="1"/>
</dbReference>
<dbReference type="SMART" id="SM00042">
    <property type="entry name" value="CUB"/>
    <property type="match status" value="1"/>
</dbReference>
<keyword evidence="6" id="KW-1015">Disulfide bond</keyword>
<dbReference type="PROSITE" id="PS50240">
    <property type="entry name" value="TRYPSIN_DOM"/>
    <property type="match status" value="1"/>
</dbReference>
<dbReference type="SMART" id="SM00020">
    <property type="entry name" value="Tryp_SPc"/>
    <property type="match status" value="1"/>
</dbReference>
<comment type="subcellular location">
    <subcellularLocation>
        <location evidence="1">Secreted</location>
    </subcellularLocation>
</comment>
<dbReference type="InterPro" id="IPR043504">
    <property type="entry name" value="Peptidase_S1_PA_chymotrypsin"/>
</dbReference>
<dbReference type="SUPFAM" id="SSF50494">
    <property type="entry name" value="Trypsin-like serine proteases"/>
    <property type="match status" value="1"/>
</dbReference>
<comment type="similarity">
    <text evidence="7">Belongs to the peptidase S1 family. CLIP subfamily.</text>
</comment>
<organism evidence="11 12">
    <name type="scientific">Frieseomelitta varia</name>
    <dbReference type="NCBI Taxonomy" id="561572"/>
    <lineage>
        <taxon>Eukaryota</taxon>
        <taxon>Metazoa</taxon>
        <taxon>Ecdysozoa</taxon>
        <taxon>Arthropoda</taxon>
        <taxon>Hexapoda</taxon>
        <taxon>Insecta</taxon>
        <taxon>Pterygota</taxon>
        <taxon>Neoptera</taxon>
        <taxon>Endopterygota</taxon>
        <taxon>Hymenoptera</taxon>
        <taxon>Apocrita</taxon>
        <taxon>Aculeata</taxon>
        <taxon>Apoidea</taxon>
        <taxon>Anthophila</taxon>
        <taxon>Apidae</taxon>
        <taxon>Frieseomelitta</taxon>
    </lineage>
</organism>
<dbReference type="InterPro" id="IPR051487">
    <property type="entry name" value="Ser/Thr_Proteases_Immune/Dev"/>
</dbReference>
<evidence type="ECO:0000256" key="6">
    <source>
        <dbReference type="ARBA" id="ARBA00023157"/>
    </source>
</evidence>
<evidence type="ECO:0000313" key="12">
    <source>
        <dbReference type="Proteomes" id="UP000655588"/>
    </source>
</evidence>
<dbReference type="CDD" id="cd00190">
    <property type="entry name" value="Tryp_SPc"/>
    <property type="match status" value="1"/>
</dbReference>
<gene>
    <name evidence="11" type="ORF">E2986_10009</name>
</gene>
<dbReference type="Pfam" id="PF00089">
    <property type="entry name" value="Trypsin"/>
    <property type="match status" value="1"/>
</dbReference>
<dbReference type="Gene3D" id="2.60.120.290">
    <property type="entry name" value="Spermadhesin, CUB domain"/>
    <property type="match status" value="1"/>
</dbReference>
<evidence type="ECO:0000256" key="1">
    <source>
        <dbReference type="ARBA" id="ARBA00004613"/>
    </source>
</evidence>
<evidence type="ECO:0000313" key="11">
    <source>
        <dbReference type="EMBL" id="KAF3430407.1"/>
    </source>
</evidence>
<keyword evidence="4" id="KW-0378">Hydrolase</keyword>
<reference evidence="11" key="1">
    <citation type="submission" date="2019-11" db="EMBL/GenBank/DDBJ databases">
        <title>The nuclear and mitochondrial genomes of Frieseomelitta varia - a highly eusocial stingless bee (Meliponini) with a permanently sterile worker caste.</title>
        <authorList>
            <person name="Freitas F.C.P."/>
            <person name="Lourenco A.P."/>
            <person name="Nunes F.M.F."/>
            <person name="Paschoal A.R."/>
            <person name="Abreu F.C.P."/>
            <person name="Barbin F.O."/>
            <person name="Bataglia L."/>
            <person name="Cardoso-Junior C.A.M."/>
            <person name="Cervoni M.S."/>
            <person name="Silva S.R."/>
            <person name="Dalarmi F."/>
            <person name="Del Lama M.A."/>
            <person name="Depintor T.S."/>
            <person name="Ferreira K.M."/>
            <person name="Goria P.S."/>
            <person name="Jaskot M.C."/>
            <person name="Lago D.C."/>
            <person name="Luna-Lucena D."/>
            <person name="Moda L.M."/>
            <person name="Nascimento L."/>
            <person name="Pedrino M."/>
            <person name="Rabico F.O."/>
            <person name="Sanches F.C."/>
            <person name="Santos D.E."/>
            <person name="Santos C.G."/>
            <person name="Vieira J."/>
            <person name="Lopes T.F."/>
            <person name="Barchuk A.R."/>
            <person name="Hartfelder K."/>
            <person name="Simoes Z.L.P."/>
            <person name="Bitondi M.M.G."/>
            <person name="Pinheiro D.G."/>
        </authorList>
    </citation>
    <scope>NUCLEOTIDE SEQUENCE</scope>
    <source>
        <strain evidence="11">USP_RPSP 00005682</strain>
        <tissue evidence="11">Whole individual</tissue>
    </source>
</reference>
<dbReference type="PANTHER" id="PTHR24256">
    <property type="entry name" value="TRYPTASE-RELATED"/>
    <property type="match status" value="1"/>
</dbReference>
<dbReference type="InterPro" id="IPR001314">
    <property type="entry name" value="Peptidase_S1A"/>
</dbReference>
<comment type="caution">
    <text evidence="8">Lacks conserved residue(s) required for the propagation of feature annotation.</text>
</comment>
<evidence type="ECO:0000256" key="7">
    <source>
        <dbReference type="ARBA" id="ARBA00024195"/>
    </source>
</evidence>
<proteinExistence type="inferred from homology"/>
<dbReference type="InterPro" id="IPR000859">
    <property type="entry name" value="CUB_dom"/>
</dbReference>
<keyword evidence="12" id="KW-1185">Reference proteome</keyword>
<dbReference type="GO" id="GO:0006508">
    <property type="term" value="P:proteolysis"/>
    <property type="evidence" value="ECO:0007669"/>
    <property type="project" value="UniProtKB-KW"/>
</dbReference>
<keyword evidence="5" id="KW-0720">Serine protease</keyword>
<evidence type="ECO:0000256" key="2">
    <source>
        <dbReference type="ARBA" id="ARBA00022525"/>
    </source>
</evidence>
<protein>
    <recommendedName>
        <fullName evidence="13">Venom serine protease 34</fullName>
    </recommendedName>
</protein>
<dbReference type="InterPro" id="IPR018114">
    <property type="entry name" value="TRYPSIN_HIS"/>
</dbReference>
<dbReference type="Proteomes" id="UP000655588">
    <property type="component" value="Unassembled WGS sequence"/>
</dbReference>
<evidence type="ECO:0000259" key="10">
    <source>
        <dbReference type="PROSITE" id="PS50240"/>
    </source>
</evidence>
<accession>A0A833WAQ6</accession>
<keyword evidence="3" id="KW-0645">Protease</keyword>
<dbReference type="InterPro" id="IPR009003">
    <property type="entry name" value="Peptidase_S1_PA"/>
</dbReference>
<dbReference type="PRINTS" id="PR00722">
    <property type="entry name" value="CHYMOTRYPSIN"/>
</dbReference>
<dbReference type="InterPro" id="IPR001254">
    <property type="entry name" value="Trypsin_dom"/>
</dbReference>
<dbReference type="GO" id="GO:0004252">
    <property type="term" value="F:serine-type endopeptidase activity"/>
    <property type="evidence" value="ECO:0007669"/>
    <property type="project" value="InterPro"/>
</dbReference>
<evidence type="ECO:0000256" key="5">
    <source>
        <dbReference type="ARBA" id="ARBA00022825"/>
    </source>
</evidence>
<comment type="caution">
    <text evidence="11">The sequence shown here is derived from an EMBL/GenBank/DDBJ whole genome shotgun (WGS) entry which is preliminary data.</text>
</comment>
<evidence type="ECO:0000256" key="8">
    <source>
        <dbReference type="PROSITE-ProRule" id="PRU00059"/>
    </source>
</evidence>
<dbReference type="SUPFAM" id="SSF49854">
    <property type="entry name" value="Spermadhesin, CUB domain"/>
    <property type="match status" value="1"/>
</dbReference>
<dbReference type="Gene3D" id="2.40.10.10">
    <property type="entry name" value="Trypsin-like serine proteases"/>
    <property type="match status" value="1"/>
</dbReference>
<evidence type="ECO:0000259" key="9">
    <source>
        <dbReference type="PROSITE" id="PS01180"/>
    </source>
</evidence>
<evidence type="ECO:0008006" key="13">
    <source>
        <dbReference type="Google" id="ProtNLM"/>
    </source>
</evidence>
<feature type="domain" description="Peptidase S1" evidence="10">
    <location>
        <begin position="164"/>
        <end position="396"/>
    </location>
</feature>
<dbReference type="FunFam" id="2.40.10.10:FF:000015">
    <property type="entry name" value="Atrial natriuretic peptide-converting enzyme"/>
    <property type="match status" value="1"/>
</dbReference>
<evidence type="ECO:0000256" key="3">
    <source>
        <dbReference type="ARBA" id="ARBA00022670"/>
    </source>
</evidence>
<dbReference type="EMBL" id="WNWW01000062">
    <property type="protein sequence ID" value="KAF3430407.1"/>
    <property type="molecule type" value="Genomic_DNA"/>
</dbReference>
<sequence length="404" mass="44849">MILSEYCIPQYYDKRNFFYIAAAFLLLSWSVFSVKLSNGQCNYSDRLTSTNPIRYIQYQYRENVSCSWTVVSDYKINLSCTVFELPWSDNCFKDNLAVQISPSIVHRYCGNGSFNIQSESNSMVITLQSVPFTNGGRFFCEVKALSRPQNPENCSCGRKNPSRIVGGTNAGVHEFPMMCGIVDANQKIVFCGATIISDRYVLTAAHCLINRDLQNLGALVGDYDLETGTDTNATVLHRVIQGIVHPGYNQRNGENDVAILKTEKYITFNNQVGPVCLPFQHSPDTFGGNYVELLGWGTTDFGGPTSNILQKVTLSVITNQQCSKTYPNVTTNQICTYAEGKDSCQMDSGGPVLWQDPTTRRLVLIGIITRGRGCAITAGLNTRVGAYIDWIVSVTPDAWYCTVE</sequence>
<name>A0A833WAQ6_9HYME</name>
<dbReference type="GO" id="GO:0005576">
    <property type="term" value="C:extracellular region"/>
    <property type="evidence" value="ECO:0007669"/>
    <property type="project" value="UniProtKB-SubCell"/>
</dbReference>
<dbReference type="InterPro" id="IPR035914">
    <property type="entry name" value="Sperma_CUB_dom_sf"/>
</dbReference>
<dbReference type="PROSITE" id="PS01180">
    <property type="entry name" value="CUB"/>
    <property type="match status" value="1"/>
</dbReference>
<evidence type="ECO:0000256" key="4">
    <source>
        <dbReference type="ARBA" id="ARBA00022801"/>
    </source>
</evidence>